<dbReference type="PANTHER" id="PTHR31635">
    <property type="entry name" value="REVERSE TRANSCRIPTASE DOMAIN-CONTAINING PROTEIN-RELATED"/>
    <property type="match status" value="1"/>
</dbReference>
<accession>A0AAQ3JR41</accession>
<dbReference type="Proteomes" id="UP001327560">
    <property type="component" value="Chromosome 1"/>
</dbReference>
<sequence length="114" mass="13323">MDEFYVQMSLPKSWCLTNLVFIPKKVNPAQIKDYRPIAICNVAYTIFSKCLVNRLKPVIKRCISKEQCAFVEKKKLQDNILVISEIVSVIRKSKRKRPFIILKLDLEKAHDRVS</sequence>
<evidence type="ECO:0000313" key="2">
    <source>
        <dbReference type="EMBL" id="WOK93176.1"/>
    </source>
</evidence>
<name>A0AAQ3JR41_9LILI</name>
<evidence type="ECO:0000259" key="1">
    <source>
        <dbReference type="Pfam" id="PF00078"/>
    </source>
</evidence>
<keyword evidence="3" id="KW-1185">Reference proteome</keyword>
<proteinExistence type="predicted"/>
<dbReference type="PANTHER" id="PTHR31635:SF196">
    <property type="entry name" value="REVERSE TRANSCRIPTASE DOMAIN-CONTAINING PROTEIN-RELATED"/>
    <property type="match status" value="1"/>
</dbReference>
<organism evidence="2 3">
    <name type="scientific">Canna indica</name>
    <name type="common">Indian-shot</name>
    <dbReference type="NCBI Taxonomy" id="4628"/>
    <lineage>
        <taxon>Eukaryota</taxon>
        <taxon>Viridiplantae</taxon>
        <taxon>Streptophyta</taxon>
        <taxon>Embryophyta</taxon>
        <taxon>Tracheophyta</taxon>
        <taxon>Spermatophyta</taxon>
        <taxon>Magnoliopsida</taxon>
        <taxon>Liliopsida</taxon>
        <taxon>Zingiberales</taxon>
        <taxon>Cannaceae</taxon>
        <taxon>Canna</taxon>
    </lineage>
</organism>
<protein>
    <recommendedName>
        <fullName evidence="1">Reverse transcriptase domain-containing protein</fullName>
    </recommendedName>
</protein>
<feature type="domain" description="Reverse transcriptase" evidence="1">
    <location>
        <begin position="22"/>
        <end position="113"/>
    </location>
</feature>
<dbReference type="SUPFAM" id="SSF56672">
    <property type="entry name" value="DNA/RNA polymerases"/>
    <property type="match status" value="1"/>
</dbReference>
<dbReference type="EMBL" id="CP136890">
    <property type="protein sequence ID" value="WOK93176.1"/>
    <property type="molecule type" value="Genomic_DNA"/>
</dbReference>
<dbReference type="Pfam" id="PF00078">
    <property type="entry name" value="RVT_1"/>
    <property type="match status" value="1"/>
</dbReference>
<gene>
    <name evidence="2" type="ORF">Cni_G01869</name>
</gene>
<evidence type="ECO:0000313" key="3">
    <source>
        <dbReference type="Proteomes" id="UP001327560"/>
    </source>
</evidence>
<dbReference type="InterPro" id="IPR000477">
    <property type="entry name" value="RT_dom"/>
</dbReference>
<dbReference type="InterPro" id="IPR043502">
    <property type="entry name" value="DNA/RNA_pol_sf"/>
</dbReference>
<dbReference type="AlphaFoldDB" id="A0AAQ3JR41"/>
<reference evidence="2 3" key="1">
    <citation type="submission" date="2023-10" db="EMBL/GenBank/DDBJ databases">
        <title>Chromosome-scale genome assembly provides insights into flower coloration mechanisms of Canna indica.</title>
        <authorList>
            <person name="Li C."/>
        </authorList>
    </citation>
    <scope>NUCLEOTIDE SEQUENCE [LARGE SCALE GENOMIC DNA]</scope>
    <source>
        <tissue evidence="2">Flower</tissue>
    </source>
</reference>